<evidence type="ECO:0000256" key="2">
    <source>
        <dbReference type="ARBA" id="ARBA00011900"/>
    </source>
</evidence>
<evidence type="ECO:0000256" key="5">
    <source>
        <dbReference type="ARBA" id="ARBA00022691"/>
    </source>
</evidence>
<dbReference type="Gene3D" id="3.40.50.150">
    <property type="entry name" value="Vaccinia Virus protein VP39"/>
    <property type="match status" value="1"/>
</dbReference>
<dbReference type="PIRSF" id="PIRSF015855">
    <property type="entry name" value="TypeIII_Mtase_mKpnI"/>
    <property type="match status" value="1"/>
</dbReference>
<evidence type="ECO:0000313" key="8">
    <source>
        <dbReference type="EMBL" id="EES53438.1"/>
    </source>
</evidence>
<evidence type="ECO:0000313" key="9">
    <source>
        <dbReference type="Proteomes" id="UP000009374"/>
    </source>
</evidence>
<evidence type="ECO:0000256" key="4">
    <source>
        <dbReference type="ARBA" id="ARBA00022679"/>
    </source>
</evidence>
<gene>
    <name evidence="8" type="ORF">UBAL3_78920028</name>
</gene>
<dbReference type="InterPro" id="IPR029063">
    <property type="entry name" value="SAM-dependent_MTases_sf"/>
</dbReference>
<keyword evidence="4" id="KW-0808">Transferase</keyword>
<feature type="domain" description="DNA methylase N-4/N-6" evidence="7">
    <location>
        <begin position="61"/>
        <end position="352"/>
    </location>
</feature>
<organism evidence="8 9">
    <name type="scientific">Leptospirillum ferrodiazotrophum</name>
    <dbReference type="NCBI Taxonomy" id="412449"/>
    <lineage>
        <taxon>Bacteria</taxon>
        <taxon>Pseudomonadati</taxon>
        <taxon>Nitrospirota</taxon>
        <taxon>Nitrospiria</taxon>
        <taxon>Nitrospirales</taxon>
        <taxon>Nitrospiraceae</taxon>
        <taxon>Leptospirillum</taxon>
    </lineage>
</organism>
<dbReference type="GO" id="GO:0032259">
    <property type="term" value="P:methylation"/>
    <property type="evidence" value="ECO:0007669"/>
    <property type="project" value="UniProtKB-KW"/>
</dbReference>
<name>C6HV64_9BACT</name>
<dbReference type="Proteomes" id="UP000009374">
    <property type="component" value="Unassembled WGS sequence"/>
</dbReference>
<dbReference type="InterPro" id="IPR002052">
    <property type="entry name" value="DNA_methylase_N6_adenine_CS"/>
</dbReference>
<evidence type="ECO:0000256" key="3">
    <source>
        <dbReference type="ARBA" id="ARBA00022603"/>
    </source>
</evidence>
<dbReference type="InterPro" id="IPR002295">
    <property type="entry name" value="N4/N6-MTase_EcoPI_Mod-like"/>
</dbReference>
<evidence type="ECO:0000259" key="7">
    <source>
        <dbReference type="Pfam" id="PF01555"/>
    </source>
</evidence>
<comment type="similarity">
    <text evidence="1">Belongs to the N(4)/N(6)-methyltransferase family.</text>
</comment>
<dbReference type="EMBL" id="GG693862">
    <property type="protein sequence ID" value="EES53438.1"/>
    <property type="molecule type" value="Genomic_DNA"/>
</dbReference>
<reference evidence="8 9" key="1">
    <citation type="journal article" date="2009" name="Appl. Environ. Microbiol.">
        <title>Community genomic and proteomic analyses of chemoautotrophic iron-oxidizing "Leptospirillum rubarum" (Group II) and "Leptospirillum ferrodiazotrophum" (Group III) bacteria in acid mine drainage biofilms.</title>
        <authorList>
            <person name="Goltsman D.S."/>
            <person name="Denef V.J."/>
            <person name="Singer S.W."/>
            <person name="VerBerkmoes N.C."/>
            <person name="Lefsrud M."/>
            <person name="Mueller R.S."/>
            <person name="Dick G.J."/>
            <person name="Sun C.L."/>
            <person name="Wheeler K.E."/>
            <person name="Zemla A."/>
            <person name="Baker B.J."/>
            <person name="Hauser L."/>
            <person name="Land M."/>
            <person name="Shah M.B."/>
            <person name="Thelen M.P."/>
            <person name="Hettich R.L."/>
            <person name="Banfield J.F."/>
        </authorList>
    </citation>
    <scope>NUCLEOTIDE SEQUENCE [LARGE SCALE GENOMIC DNA]</scope>
</reference>
<dbReference type="AlphaFoldDB" id="C6HV64"/>
<sequence>MEPSRTLIDWPGRRAAWISASDPPKSVLDQKFQHDPRRHTLVCGDNLDALKLLLPSLERKVRVIYIDPPYNTGNGLLYNDRFGSWGRDGDRHAAWLSMMAPRLLLAWRFLRDDGVFFASIDDRELPRLRLLCDEVFGEDNLVSTVIWRKKVVRGRGNRHILPQTEYILAYARDINALPPFHENLTPGMKKEYAHHDSLGPYKKIPLAKSGTRQSPRPNLYYSLMAPDGSEIPCPTHQWRWSRETVERRKNEILMEKNRKGRWTVYTKQYLRSPEGEERKRTPESYYDRVTTSDGTAEMKELFGEVILDFPKPSRLIRDLISWATPRGSSDPVMDFFAGSGSTGQAVLELNAQDGGSRPFYLVQSDDPIVHPEFRSIYEICRGRVERVIKRLEKTGHSPLEVREYRVVGYPLKP</sequence>
<dbReference type="GO" id="GO:0009007">
    <property type="term" value="F:site-specific DNA-methyltransferase (adenine-specific) activity"/>
    <property type="evidence" value="ECO:0007669"/>
    <property type="project" value="UniProtKB-EC"/>
</dbReference>
<dbReference type="GO" id="GO:0003677">
    <property type="term" value="F:DNA binding"/>
    <property type="evidence" value="ECO:0007669"/>
    <property type="project" value="InterPro"/>
</dbReference>
<dbReference type="SUPFAM" id="SSF53335">
    <property type="entry name" value="S-adenosyl-L-methionine-dependent methyltransferases"/>
    <property type="match status" value="1"/>
</dbReference>
<dbReference type="EC" id="2.1.1.72" evidence="2"/>
<dbReference type="PROSITE" id="PS00092">
    <property type="entry name" value="N6_MTASE"/>
    <property type="match status" value="1"/>
</dbReference>
<dbReference type="Pfam" id="PF01555">
    <property type="entry name" value="N6_N4_Mtase"/>
    <property type="match status" value="1"/>
</dbReference>
<protein>
    <recommendedName>
        <fullName evidence="2">site-specific DNA-methyltransferase (adenine-specific)</fullName>
        <ecNumber evidence="2">2.1.1.72</ecNumber>
    </recommendedName>
</protein>
<dbReference type="InterPro" id="IPR002941">
    <property type="entry name" value="DNA_methylase_N4/N6"/>
</dbReference>
<dbReference type="PRINTS" id="PR00506">
    <property type="entry name" value="D21N6MTFRASE"/>
</dbReference>
<comment type="catalytic activity">
    <reaction evidence="6">
        <text>a 2'-deoxyadenosine in DNA + S-adenosyl-L-methionine = an N(6)-methyl-2'-deoxyadenosine in DNA + S-adenosyl-L-homocysteine + H(+)</text>
        <dbReference type="Rhea" id="RHEA:15197"/>
        <dbReference type="Rhea" id="RHEA-COMP:12418"/>
        <dbReference type="Rhea" id="RHEA-COMP:12419"/>
        <dbReference type="ChEBI" id="CHEBI:15378"/>
        <dbReference type="ChEBI" id="CHEBI:57856"/>
        <dbReference type="ChEBI" id="CHEBI:59789"/>
        <dbReference type="ChEBI" id="CHEBI:90615"/>
        <dbReference type="ChEBI" id="CHEBI:90616"/>
        <dbReference type="EC" id="2.1.1.72"/>
    </reaction>
</comment>
<keyword evidence="5" id="KW-0949">S-adenosyl-L-methionine</keyword>
<accession>C6HV64</accession>
<proteinExistence type="inferred from homology"/>
<evidence type="ECO:0000256" key="6">
    <source>
        <dbReference type="ARBA" id="ARBA00047942"/>
    </source>
</evidence>
<keyword evidence="9" id="KW-1185">Reference proteome</keyword>
<evidence type="ECO:0000256" key="1">
    <source>
        <dbReference type="ARBA" id="ARBA00006594"/>
    </source>
</evidence>
<dbReference type="GO" id="GO:0008170">
    <property type="term" value="F:N-methyltransferase activity"/>
    <property type="evidence" value="ECO:0007669"/>
    <property type="project" value="InterPro"/>
</dbReference>
<keyword evidence="3 8" id="KW-0489">Methyltransferase</keyword>